<proteinExistence type="predicted"/>
<dbReference type="InterPro" id="IPR011990">
    <property type="entry name" value="TPR-like_helical_dom_sf"/>
</dbReference>
<feature type="transmembrane region" description="Helical" evidence="5">
    <location>
        <begin position="291"/>
        <end position="309"/>
    </location>
</feature>
<dbReference type="PANTHER" id="PTHR37422">
    <property type="entry name" value="TEICHURONIC ACID BIOSYNTHESIS PROTEIN TUAE"/>
    <property type="match status" value="1"/>
</dbReference>
<dbReference type="Gene3D" id="1.25.40.10">
    <property type="entry name" value="Tetratricopeptide repeat domain"/>
    <property type="match status" value="2"/>
</dbReference>
<gene>
    <name evidence="7" type="ORF">ENS64_04100</name>
</gene>
<keyword evidence="4 5" id="KW-0472">Membrane</keyword>
<feature type="transmembrane region" description="Helical" evidence="5">
    <location>
        <begin position="21"/>
        <end position="43"/>
    </location>
</feature>
<dbReference type="PANTHER" id="PTHR37422:SF23">
    <property type="entry name" value="TEICHURONIC ACID BIOSYNTHESIS PROTEIN TUAE"/>
    <property type="match status" value="1"/>
</dbReference>
<feature type="domain" description="O-antigen ligase-related" evidence="6">
    <location>
        <begin position="278"/>
        <end position="413"/>
    </location>
</feature>
<protein>
    <recommendedName>
        <fullName evidence="6">O-antigen ligase-related domain-containing protein</fullName>
    </recommendedName>
</protein>
<dbReference type="Pfam" id="PF04932">
    <property type="entry name" value="Wzy_C"/>
    <property type="match status" value="1"/>
</dbReference>
<feature type="transmembrane region" description="Helical" evidence="5">
    <location>
        <begin position="145"/>
        <end position="163"/>
    </location>
</feature>
<dbReference type="SMART" id="SM00028">
    <property type="entry name" value="TPR"/>
    <property type="match status" value="2"/>
</dbReference>
<feature type="transmembrane region" description="Helical" evidence="5">
    <location>
        <begin position="399"/>
        <end position="422"/>
    </location>
</feature>
<evidence type="ECO:0000256" key="4">
    <source>
        <dbReference type="ARBA" id="ARBA00023136"/>
    </source>
</evidence>
<evidence type="ECO:0000256" key="2">
    <source>
        <dbReference type="ARBA" id="ARBA00022692"/>
    </source>
</evidence>
<evidence type="ECO:0000256" key="1">
    <source>
        <dbReference type="ARBA" id="ARBA00004141"/>
    </source>
</evidence>
<dbReference type="GO" id="GO:0016020">
    <property type="term" value="C:membrane"/>
    <property type="evidence" value="ECO:0007669"/>
    <property type="project" value="UniProtKB-SubCell"/>
</dbReference>
<evidence type="ECO:0000313" key="7">
    <source>
        <dbReference type="EMBL" id="HGT38430.1"/>
    </source>
</evidence>
<sequence>MSSRPRQRRGPVAGEFFPAEAGPAVPWLVTATDLGLLAALWLVPLCLGGRLAVGQGVLVAAAVWSAGCWGLYQVGAEEGRWIWTRSEWLWLAALALVGLQLVSLPPAWLHWLSPAHAEYLVEWQNPAGGLLGKHWSTLSLAPSETRSALATFVAYALLFLVAVQRCRTLRDVARWLQWIAAATVAIAVFSLVHYALSNGKFFGWLQHPFADPRRYNLGPFTNRNHLAQFLSLGLGPLLWWWLKSTSPPEWSSEAAWKPARSSPKEWVVSLLFLAAQAVVVLAVLLTQSRGGVLALGLAGLVALGGFQRARLVSPQFVLALFAGGVVTAGVAWVAGSQEVLRRFDETGRDGRWIIWRANLEVVRRFPWWGTGVGTHADAHHLFLDQPYNGYEYTHADNSYLQVASECGLAGLAIAGCMIWQVLGWPCGVLRRNQNPATAGMAAALLGSLTGHAAHAVFDFLWYVPGCMVVVLLLAAAACRLSQLDREAEGRRPPELPCPRWCWTAVCLGLVWLGPWLWAQKAGAIAAEPHRLRYLNLLFVPWQVFPLDDQPETQVALQRAKARAAVQAAKADRQNGQYQLVATLAYQQMFEQLQQQSDNPMSLAQLRDAAVASGFESTAALREWIVRATGKHARLLDEAWKSGVRCIELSPLDGQAYVYLAEMSFLHDLTGALQQRLLKQALAVRPYDPQVLYAVGREALLMGREDEALNHWKRAFRYGPLFQKRIVDVLAVEKSADFFLREFQPDWEAQGRICEAFRAHHRASELTTMLRSYAESATQFARRQVAEKDAAPAWLAARAAWKELQQTSALLSALREAVRQHPHSLELRRALGEELYQQREYAEAAEHLRWAAERLPDDADLHALAGQALRGQWQAQSSTSGRRDSLR</sequence>
<feature type="transmembrane region" description="Helical" evidence="5">
    <location>
        <begin position="175"/>
        <end position="196"/>
    </location>
</feature>
<dbReference type="InterPro" id="IPR019734">
    <property type="entry name" value="TPR_rpt"/>
</dbReference>
<keyword evidence="2 5" id="KW-0812">Transmembrane</keyword>
<accession>A0A7C4QU34</accession>
<reference evidence="7" key="1">
    <citation type="journal article" date="2020" name="mSystems">
        <title>Genome- and Community-Level Interaction Insights into Carbon Utilization and Element Cycling Functions of Hydrothermarchaeota in Hydrothermal Sediment.</title>
        <authorList>
            <person name="Zhou Z."/>
            <person name="Liu Y."/>
            <person name="Xu W."/>
            <person name="Pan J."/>
            <person name="Luo Z.H."/>
            <person name="Li M."/>
        </authorList>
    </citation>
    <scope>NUCLEOTIDE SEQUENCE [LARGE SCALE GENOMIC DNA]</scope>
    <source>
        <strain evidence="7">SpSt-508</strain>
    </source>
</reference>
<keyword evidence="3 5" id="KW-1133">Transmembrane helix</keyword>
<name>A0A7C4QU34_9PLAN</name>
<evidence type="ECO:0000259" key="6">
    <source>
        <dbReference type="Pfam" id="PF04932"/>
    </source>
</evidence>
<dbReference type="SUPFAM" id="SSF48452">
    <property type="entry name" value="TPR-like"/>
    <property type="match status" value="1"/>
</dbReference>
<comment type="caution">
    <text evidence="7">The sequence shown here is derived from an EMBL/GenBank/DDBJ whole genome shotgun (WGS) entry which is preliminary data.</text>
</comment>
<dbReference type="AlphaFoldDB" id="A0A7C4QU34"/>
<dbReference type="InterPro" id="IPR007016">
    <property type="entry name" value="O-antigen_ligase-rel_domated"/>
</dbReference>
<feature type="transmembrane region" description="Helical" evidence="5">
    <location>
        <begin position="55"/>
        <end position="76"/>
    </location>
</feature>
<feature type="transmembrane region" description="Helical" evidence="5">
    <location>
        <begin position="459"/>
        <end position="480"/>
    </location>
</feature>
<feature type="transmembrane region" description="Helical" evidence="5">
    <location>
        <begin position="266"/>
        <end position="285"/>
    </location>
</feature>
<comment type="subcellular location">
    <subcellularLocation>
        <location evidence="1">Membrane</location>
        <topology evidence="1">Multi-pass membrane protein</topology>
    </subcellularLocation>
</comment>
<evidence type="ECO:0000256" key="3">
    <source>
        <dbReference type="ARBA" id="ARBA00022989"/>
    </source>
</evidence>
<feature type="transmembrane region" description="Helical" evidence="5">
    <location>
        <begin position="316"/>
        <end position="335"/>
    </location>
</feature>
<feature type="transmembrane region" description="Helical" evidence="5">
    <location>
        <begin position="500"/>
        <end position="518"/>
    </location>
</feature>
<dbReference type="EMBL" id="DSVQ01000007">
    <property type="protein sequence ID" value="HGT38430.1"/>
    <property type="molecule type" value="Genomic_DNA"/>
</dbReference>
<evidence type="ECO:0000256" key="5">
    <source>
        <dbReference type="SAM" id="Phobius"/>
    </source>
</evidence>
<feature type="transmembrane region" description="Helical" evidence="5">
    <location>
        <begin position="88"/>
        <end position="109"/>
    </location>
</feature>
<dbReference type="InterPro" id="IPR051533">
    <property type="entry name" value="WaaL-like"/>
</dbReference>
<organism evidence="7">
    <name type="scientific">Schlesneria paludicola</name>
    <dbReference type="NCBI Taxonomy" id="360056"/>
    <lineage>
        <taxon>Bacteria</taxon>
        <taxon>Pseudomonadati</taxon>
        <taxon>Planctomycetota</taxon>
        <taxon>Planctomycetia</taxon>
        <taxon>Planctomycetales</taxon>
        <taxon>Planctomycetaceae</taxon>
        <taxon>Schlesneria</taxon>
    </lineage>
</organism>